<evidence type="ECO:0000313" key="5">
    <source>
        <dbReference type="Proteomes" id="UP001500325"/>
    </source>
</evidence>
<name>A0ABP8WI68_9PSEU</name>
<dbReference type="NCBIfam" id="TIGR03859">
    <property type="entry name" value="PQQ_PqqD"/>
    <property type="match status" value="1"/>
</dbReference>
<evidence type="ECO:0008006" key="6">
    <source>
        <dbReference type="Google" id="ProtNLM"/>
    </source>
</evidence>
<organism evidence="4 5">
    <name type="scientific">Pseudonocardia yuanmonensis</name>
    <dbReference type="NCBI Taxonomy" id="1095914"/>
    <lineage>
        <taxon>Bacteria</taxon>
        <taxon>Bacillati</taxon>
        <taxon>Actinomycetota</taxon>
        <taxon>Actinomycetes</taxon>
        <taxon>Pseudonocardiales</taxon>
        <taxon>Pseudonocardiaceae</taxon>
        <taxon>Pseudonocardia</taxon>
    </lineage>
</organism>
<comment type="pathway">
    <text evidence="1">Cofactor biosynthesis; pyrroloquinoline quinone biosynthesis.</text>
</comment>
<dbReference type="EMBL" id="BAABIC010000008">
    <property type="protein sequence ID" value="GAA4689644.1"/>
    <property type="molecule type" value="Genomic_DNA"/>
</dbReference>
<accession>A0ABP8WI68</accession>
<evidence type="ECO:0000256" key="1">
    <source>
        <dbReference type="ARBA" id="ARBA00004886"/>
    </source>
</evidence>
<dbReference type="InterPro" id="IPR008792">
    <property type="entry name" value="PQQD"/>
</dbReference>
<gene>
    <name evidence="4" type="ORF">GCM10023215_27460</name>
</gene>
<keyword evidence="5" id="KW-1185">Reference proteome</keyword>
<protein>
    <recommendedName>
        <fullName evidence="6">Pyrroloquinoline quinone biosynthesis protein D</fullName>
    </recommendedName>
</protein>
<evidence type="ECO:0000256" key="3">
    <source>
        <dbReference type="ARBA" id="ARBA00022905"/>
    </source>
</evidence>
<dbReference type="Pfam" id="PF05402">
    <property type="entry name" value="PqqD"/>
    <property type="match status" value="1"/>
</dbReference>
<reference evidence="5" key="1">
    <citation type="journal article" date="2019" name="Int. J. Syst. Evol. Microbiol.">
        <title>The Global Catalogue of Microorganisms (GCM) 10K type strain sequencing project: providing services to taxonomists for standard genome sequencing and annotation.</title>
        <authorList>
            <consortium name="The Broad Institute Genomics Platform"/>
            <consortium name="The Broad Institute Genome Sequencing Center for Infectious Disease"/>
            <person name="Wu L."/>
            <person name="Ma J."/>
        </authorList>
    </citation>
    <scope>NUCLEOTIDE SEQUENCE [LARGE SCALE GENOMIC DNA]</scope>
    <source>
        <strain evidence="5">JCM 18055</strain>
    </source>
</reference>
<dbReference type="RefSeq" id="WP_345380855.1">
    <property type="nucleotide sequence ID" value="NZ_BAABIC010000008.1"/>
</dbReference>
<sequence length="113" mass="12456">MSSPDSAVLAATVPASGRPRLAPHVRLTFDRARDRHVLLRPECVVVLNRTGADILGLCDGRRTVAGIVEDLRKRYDRVAEADVQRFLSGLVDRRCVRIDPEPAPDRDTEAVDG</sequence>
<comment type="subunit">
    <text evidence="2">Monomer. Interacts with PqqE.</text>
</comment>
<evidence type="ECO:0000313" key="4">
    <source>
        <dbReference type="EMBL" id="GAA4689644.1"/>
    </source>
</evidence>
<dbReference type="InterPro" id="IPR041881">
    <property type="entry name" value="PqqD_sf"/>
</dbReference>
<keyword evidence="3" id="KW-0884">PQQ biosynthesis</keyword>
<evidence type="ECO:0000256" key="2">
    <source>
        <dbReference type="ARBA" id="ARBA00011741"/>
    </source>
</evidence>
<dbReference type="Proteomes" id="UP001500325">
    <property type="component" value="Unassembled WGS sequence"/>
</dbReference>
<comment type="caution">
    <text evidence="4">The sequence shown here is derived from an EMBL/GenBank/DDBJ whole genome shotgun (WGS) entry which is preliminary data.</text>
</comment>
<dbReference type="Gene3D" id="1.10.10.1150">
    <property type="entry name" value="Coenzyme PQQ synthesis protein D (PqqD)"/>
    <property type="match status" value="1"/>
</dbReference>
<dbReference type="InterPro" id="IPR022479">
    <property type="entry name" value="PqqD_bac"/>
</dbReference>
<proteinExistence type="predicted"/>